<protein>
    <recommendedName>
        <fullName evidence="11">Glycerol kinase</fullName>
        <ecNumber evidence="11">2.7.1.30</ecNumber>
    </recommendedName>
    <alternativeName>
        <fullName evidence="11">ATP:glycerol 3-phosphotransferase</fullName>
    </alternativeName>
    <alternativeName>
        <fullName evidence="11">Glycerokinase</fullName>
        <shortName evidence="11">GK</shortName>
    </alternativeName>
</protein>
<feature type="binding site" evidence="11">
    <location>
        <position position="308"/>
    </location>
    <ligand>
        <name>ADP</name>
        <dbReference type="ChEBI" id="CHEBI:456216"/>
    </ligand>
</feature>
<dbReference type="FunFam" id="3.30.420.40:FF:000008">
    <property type="entry name" value="Glycerol kinase"/>
    <property type="match status" value="1"/>
</dbReference>
<dbReference type="SUPFAM" id="SSF53067">
    <property type="entry name" value="Actin-like ATPase domain"/>
    <property type="match status" value="2"/>
</dbReference>
<evidence type="ECO:0000256" key="12">
    <source>
        <dbReference type="RuleBase" id="RU003733"/>
    </source>
</evidence>
<feature type="binding site" evidence="11">
    <location>
        <position position="83"/>
    </location>
    <ligand>
        <name>sn-glycerol 3-phosphate</name>
        <dbReference type="ChEBI" id="CHEBI:57597"/>
    </ligand>
</feature>
<feature type="binding site" evidence="11">
    <location>
        <position position="82"/>
    </location>
    <ligand>
        <name>glycerol</name>
        <dbReference type="ChEBI" id="CHEBI:17754"/>
    </ligand>
</feature>
<keyword evidence="4 11" id="KW-0547">Nucleotide-binding</keyword>
<comment type="subunit">
    <text evidence="10 11">Homotetramer and homodimer (in equilibrium).</text>
</comment>
<gene>
    <name evidence="11 15" type="primary">glpK</name>
    <name evidence="15" type="ORF">ASU35_13180</name>
</gene>
<dbReference type="InterPro" id="IPR018483">
    <property type="entry name" value="Carb_kinase_FGGY_CS"/>
</dbReference>
<evidence type="ECO:0000313" key="16">
    <source>
        <dbReference type="Proteomes" id="UP000054874"/>
    </source>
</evidence>
<evidence type="ECO:0000256" key="9">
    <source>
        <dbReference type="ARBA" id="ARBA00054633"/>
    </source>
</evidence>
<dbReference type="GO" id="GO:0004370">
    <property type="term" value="F:glycerol kinase activity"/>
    <property type="evidence" value="ECO:0007669"/>
    <property type="project" value="UniProtKB-UniRule"/>
</dbReference>
<evidence type="ECO:0000256" key="5">
    <source>
        <dbReference type="ARBA" id="ARBA00022777"/>
    </source>
</evidence>
<dbReference type="STRING" id="290052.ASU35_13180"/>
<dbReference type="InterPro" id="IPR000577">
    <property type="entry name" value="Carb_kinase_FGGY"/>
</dbReference>
<feature type="binding site" evidence="11">
    <location>
        <position position="14"/>
    </location>
    <ligand>
        <name>ATP</name>
        <dbReference type="ChEBI" id="CHEBI:30616"/>
    </ligand>
</feature>
<evidence type="ECO:0000256" key="1">
    <source>
        <dbReference type="ARBA" id="ARBA00005190"/>
    </source>
</evidence>
<comment type="function">
    <text evidence="9 11">Key enzyme in the regulation of glycerol uptake and metabolism. Catalyzes the phosphorylation of glycerol to yield sn-glycerol 3-phosphate.</text>
</comment>
<dbReference type="GO" id="GO:0006072">
    <property type="term" value="P:glycerol-3-phosphate metabolic process"/>
    <property type="evidence" value="ECO:0007669"/>
    <property type="project" value="InterPro"/>
</dbReference>
<keyword evidence="7 11" id="KW-0067">ATP-binding</keyword>
<dbReference type="RefSeq" id="WP_058353453.1">
    <property type="nucleotide sequence ID" value="NZ_CABMMD010000176.1"/>
</dbReference>
<dbReference type="PROSITE" id="PS00933">
    <property type="entry name" value="FGGY_KINASES_1"/>
    <property type="match status" value="1"/>
</dbReference>
<feature type="binding site" evidence="11">
    <location>
        <position position="82"/>
    </location>
    <ligand>
        <name>sn-glycerol 3-phosphate</name>
        <dbReference type="ChEBI" id="CHEBI:57597"/>
    </ligand>
</feature>
<feature type="binding site" evidence="11">
    <location>
        <position position="134"/>
    </location>
    <ligand>
        <name>sn-glycerol 3-phosphate</name>
        <dbReference type="ChEBI" id="CHEBI:57597"/>
    </ligand>
</feature>
<evidence type="ECO:0000256" key="7">
    <source>
        <dbReference type="ARBA" id="ARBA00022840"/>
    </source>
</evidence>
<evidence type="ECO:0000313" key="15">
    <source>
        <dbReference type="EMBL" id="KSV58300.1"/>
    </source>
</evidence>
<comment type="activity regulation">
    <text evidence="11">Activated by phosphorylation and inhibited by fructose 1,6-bisphosphate (FBP).</text>
</comment>
<feature type="binding site" evidence="11">
    <location>
        <position position="12"/>
    </location>
    <ligand>
        <name>ADP</name>
        <dbReference type="ChEBI" id="CHEBI:456216"/>
    </ligand>
</feature>
<evidence type="ECO:0000256" key="11">
    <source>
        <dbReference type="HAMAP-Rule" id="MF_00186"/>
    </source>
</evidence>
<evidence type="ECO:0000256" key="6">
    <source>
        <dbReference type="ARBA" id="ARBA00022798"/>
    </source>
</evidence>
<dbReference type="FunFam" id="3.30.420.40:FF:000007">
    <property type="entry name" value="Glycerol kinase"/>
    <property type="match status" value="1"/>
</dbReference>
<keyword evidence="16" id="KW-1185">Reference proteome</keyword>
<feature type="binding site" evidence="11">
    <location>
        <position position="13"/>
    </location>
    <ligand>
        <name>ATP</name>
        <dbReference type="ChEBI" id="CHEBI:30616"/>
    </ligand>
</feature>
<dbReference type="Gene3D" id="3.30.420.40">
    <property type="match status" value="2"/>
</dbReference>
<dbReference type="InterPro" id="IPR018485">
    <property type="entry name" value="FGGY_C"/>
</dbReference>
<dbReference type="InterPro" id="IPR018484">
    <property type="entry name" value="FGGY_N"/>
</dbReference>
<dbReference type="NCBIfam" id="NF000756">
    <property type="entry name" value="PRK00047.1"/>
    <property type="match status" value="1"/>
</dbReference>
<feature type="binding site" evidence="11">
    <location>
        <position position="83"/>
    </location>
    <ligand>
        <name>glycerol</name>
        <dbReference type="ChEBI" id="CHEBI:17754"/>
    </ligand>
</feature>
<name>A0A0V8QCS6_9FIRM</name>
<dbReference type="PROSITE" id="PS00445">
    <property type="entry name" value="FGGY_KINASES_2"/>
    <property type="match status" value="1"/>
</dbReference>
<evidence type="ECO:0000259" key="13">
    <source>
        <dbReference type="Pfam" id="PF00370"/>
    </source>
</evidence>
<dbReference type="Pfam" id="PF00370">
    <property type="entry name" value="FGGY_N"/>
    <property type="match status" value="1"/>
</dbReference>
<dbReference type="InterPro" id="IPR043129">
    <property type="entry name" value="ATPase_NBD"/>
</dbReference>
<dbReference type="EMBL" id="LNAM01000176">
    <property type="protein sequence ID" value="KSV58300.1"/>
    <property type="molecule type" value="Genomic_DNA"/>
</dbReference>
<evidence type="ECO:0000256" key="8">
    <source>
        <dbReference type="ARBA" id="ARBA00052101"/>
    </source>
</evidence>
<proteinExistence type="inferred from homology"/>
<dbReference type="PANTHER" id="PTHR10196">
    <property type="entry name" value="SUGAR KINASE"/>
    <property type="match status" value="1"/>
</dbReference>
<feature type="binding site" evidence="11">
    <location>
        <position position="12"/>
    </location>
    <ligand>
        <name>sn-glycerol 3-phosphate</name>
        <dbReference type="ChEBI" id="CHEBI:57597"/>
    </ligand>
</feature>
<dbReference type="InterPro" id="IPR005999">
    <property type="entry name" value="Glycerol_kin"/>
</dbReference>
<organism evidence="15 16">
    <name type="scientific">Acetivibrio ethanolgignens</name>
    <dbReference type="NCBI Taxonomy" id="290052"/>
    <lineage>
        <taxon>Bacteria</taxon>
        <taxon>Bacillati</taxon>
        <taxon>Bacillota</taxon>
        <taxon>Clostridia</taxon>
        <taxon>Eubacteriales</taxon>
        <taxon>Oscillospiraceae</taxon>
        <taxon>Acetivibrio</taxon>
    </lineage>
</organism>
<feature type="binding site" evidence="11">
    <location>
        <position position="244"/>
    </location>
    <ligand>
        <name>glycerol</name>
        <dbReference type="ChEBI" id="CHEBI:17754"/>
    </ligand>
</feature>
<feature type="binding site" evidence="11">
    <location>
        <position position="265"/>
    </location>
    <ligand>
        <name>ATP</name>
        <dbReference type="ChEBI" id="CHEBI:30616"/>
    </ligand>
</feature>
<dbReference type="NCBIfam" id="TIGR01311">
    <property type="entry name" value="glycerol_kin"/>
    <property type="match status" value="1"/>
</dbReference>
<keyword evidence="5 11" id="KW-0418">Kinase</keyword>
<feature type="binding site" evidence="11">
    <location>
        <position position="413"/>
    </location>
    <ligand>
        <name>ADP</name>
        <dbReference type="ChEBI" id="CHEBI:456216"/>
    </ligand>
</feature>
<reference evidence="15 16" key="1">
    <citation type="submission" date="2015-11" db="EMBL/GenBank/DDBJ databases">
        <title>Butyribacter intestini gen. nov., sp. nov., a butyric acid-producing bacterium of the family Lachnospiraceae isolated from the human faeces.</title>
        <authorList>
            <person name="Zou Y."/>
            <person name="Xue W."/>
            <person name="Luo G."/>
            <person name="Lv M."/>
        </authorList>
    </citation>
    <scope>NUCLEOTIDE SEQUENCE [LARGE SCALE GENOMIC DNA]</scope>
    <source>
        <strain evidence="15 16">ACET-33324</strain>
    </source>
</reference>
<dbReference type="PIRSF" id="PIRSF000538">
    <property type="entry name" value="GlpK"/>
    <property type="match status" value="1"/>
</dbReference>
<dbReference type="HAMAP" id="MF_00186">
    <property type="entry name" value="Glycerol_kin"/>
    <property type="match status" value="1"/>
</dbReference>
<dbReference type="UniPathway" id="UPA00618">
    <property type="reaction ID" value="UER00672"/>
</dbReference>
<feature type="binding site" evidence="11">
    <location>
        <position position="265"/>
    </location>
    <ligand>
        <name>ADP</name>
        <dbReference type="ChEBI" id="CHEBI:456216"/>
    </ligand>
</feature>
<dbReference type="GO" id="GO:0019563">
    <property type="term" value="P:glycerol catabolic process"/>
    <property type="evidence" value="ECO:0007669"/>
    <property type="project" value="UniProtKB-UniRule"/>
</dbReference>
<dbReference type="CDD" id="cd07786">
    <property type="entry name" value="FGGY_EcGK_like"/>
    <property type="match status" value="1"/>
</dbReference>
<evidence type="ECO:0000256" key="2">
    <source>
        <dbReference type="ARBA" id="ARBA00009156"/>
    </source>
</evidence>
<feature type="domain" description="Carbohydrate kinase FGGY N-terminal" evidence="13">
    <location>
        <begin position="4"/>
        <end position="250"/>
    </location>
</feature>
<feature type="binding site" evidence="11">
    <location>
        <position position="243"/>
    </location>
    <ligand>
        <name>glycerol</name>
        <dbReference type="ChEBI" id="CHEBI:17754"/>
    </ligand>
</feature>
<dbReference type="Pfam" id="PF02782">
    <property type="entry name" value="FGGY_C"/>
    <property type="match status" value="1"/>
</dbReference>
<comment type="pathway">
    <text evidence="1 11">Polyol metabolism; glycerol degradation via glycerol kinase pathway; sn-glycerol 3-phosphate from glycerol: step 1/1.</text>
</comment>
<dbReference type="PANTHER" id="PTHR10196:SF69">
    <property type="entry name" value="GLYCEROL KINASE"/>
    <property type="match status" value="1"/>
</dbReference>
<dbReference type="AlphaFoldDB" id="A0A0V8QCS6"/>
<feature type="binding site" evidence="11">
    <location>
        <position position="134"/>
    </location>
    <ligand>
        <name>glycerol</name>
        <dbReference type="ChEBI" id="CHEBI:17754"/>
    </ligand>
</feature>
<feature type="binding site" evidence="11">
    <location>
        <position position="312"/>
    </location>
    <ligand>
        <name>ATP</name>
        <dbReference type="ChEBI" id="CHEBI:30616"/>
    </ligand>
</feature>
<comment type="similarity">
    <text evidence="2 11 12">Belongs to the FGGY kinase family.</text>
</comment>
<dbReference type="EC" id="2.7.1.30" evidence="11"/>
<evidence type="ECO:0000256" key="3">
    <source>
        <dbReference type="ARBA" id="ARBA00022679"/>
    </source>
</evidence>
<evidence type="ECO:0000256" key="10">
    <source>
        <dbReference type="ARBA" id="ARBA00063665"/>
    </source>
</evidence>
<evidence type="ECO:0000256" key="4">
    <source>
        <dbReference type="ARBA" id="ARBA00022741"/>
    </source>
</evidence>
<feature type="binding site" evidence="11">
    <location>
        <position position="16"/>
    </location>
    <ligand>
        <name>ADP</name>
        <dbReference type="ChEBI" id="CHEBI:456216"/>
    </ligand>
</feature>
<comment type="catalytic activity">
    <reaction evidence="8 11">
        <text>glycerol + ATP = sn-glycerol 3-phosphate + ADP + H(+)</text>
        <dbReference type="Rhea" id="RHEA:21644"/>
        <dbReference type="ChEBI" id="CHEBI:15378"/>
        <dbReference type="ChEBI" id="CHEBI:17754"/>
        <dbReference type="ChEBI" id="CHEBI:30616"/>
        <dbReference type="ChEBI" id="CHEBI:57597"/>
        <dbReference type="ChEBI" id="CHEBI:456216"/>
        <dbReference type="EC" id="2.7.1.30"/>
    </reaction>
</comment>
<dbReference type="GO" id="GO:0005829">
    <property type="term" value="C:cytosol"/>
    <property type="evidence" value="ECO:0007669"/>
    <property type="project" value="TreeGrafter"/>
</dbReference>
<feature type="domain" description="Carbohydrate kinase FGGY C-terminal" evidence="14">
    <location>
        <begin position="260"/>
        <end position="448"/>
    </location>
</feature>
<feature type="binding site" evidence="11">
    <location>
        <position position="243"/>
    </location>
    <ligand>
        <name>sn-glycerol 3-phosphate</name>
        <dbReference type="ChEBI" id="CHEBI:57597"/>
    </ligand>
</feature>
<dbReference type="OrthoDB" id="9805576at2"/>
<feature type="binding site" evidence="11">
    <location>
        <position position="308"/>
    </location>
    <ligand>
        <name>ATP</name>
        <dbReference type="ChEBI" id="CHEBI:30616"/>
    </ligand>
</feature>
<feature type="binding site" evidence="11">
    <location>
        <position position="409"/>
    </location>
    <ligand>
        <name>ADP</name>
        <dbReference type="ChEBI" id="CHEBI:456216"/>
    </ligand>
</feature>
<sequence length="498" mass="54846">MGKYVMALDAGTTSNRCILFNEKGEMVSVAQKEFTQYFPKPGWVEHDANEIWSTQLGVAVEAMSKIGATAEDIAAIGITNQRETAIVWDKETGDPVYHAIVWQCRRTSEYCDSLKKKGLTESFREKTGLIIDAYFSGTKVKWILDNVPGARERAEAGELLFGTVETWLIWKLTKGKVHVTDYSNASRTLLFNIKELAWDKDILKELDIPEGMLPEVKPSSCVYGEADPSFLGGAIPIGGAAGDQQAALFGQTCFNAGEAKNTYGTGCFLLMNTGEKPVYSKNGLVTTIAWGLDGKVNYALEGSIFVAGAAIQWLRDEMRLIDSAADSEYMAKKVKDTNGCYVVPAFTGLGAPHWDQYARGTIVGITRGVNKYHIIRATLESLAYQVNDVIKAMQADSGIDLTSLKVDGGASANNFLMQFQADIIAAPVKRPMCVETTAMGAAYLAGLAVGYWTDKEDVKKNWQIDQVFEVKLPEEERLKKLKGWNRAVKYSYGWAKED</sequence>
<feature type="binding site" evidence="11">
    <location>
        <position position="409"/>
    </location>
    <ligand>
        <name>ATP</name>
        <dbReference type="ChEBI" id="CHEBI:30616"/>
    </ligand>
</feature>
<comment type="caution">
    <text evidence="15">The sequence shown here is derived from an EMBL/GenBank/DDBJ whole genome shotgun (WGS) entry which is preliminary data.</text>
</comment>
<accession>A0A0V8QCS6</accession>
<evidence type="ECO:0000259" key="14">
    <source>
        <dbReference type="Pfam" id="PF02782"/>
    </source>
</evidence>
<dbReference type="GO" id="GO:0005524">
    <property type="term" value="F:ATP binding"/>
    <property type="evidence" value="ECO:0007669"/>
    <property type="project" value="UniProtKB-UniRule"/>
</dbReference>
<keyword evidence="6 11" id="KW-0319">Glycerol metabolism</keyword>
<keyword evidence="3 11" id="KW-0808">Transferase</keyword>
<feature type="binding site" evidence="11">
    <location>
        <position position="12"/>
    </location>
    <ligand>
        <name>ATP</name>
        <dbReference type="ChEBI" id="CHEBI:30616"/>
    </ligand>
</feature>
<dbReference type="Proteomes" id="UP000054874">
    <property type="component" value="Unassembled WGS sequence"/>
</dbReference>